<accession>D2J6D9</accession>
<protein>
    <submittedName>
        <fullName evidence="1">Uncharacterized protein</fullName>
    </submittedName>
</protein>
<keyword evidence="1" id="KW-0614">Plasmid</keyword>
<evidence type="ECO:0000313" key="1">
    <source>
        <dbReference type="EMBL" id="ADA61420.1"/>
    </source>
</evidence>
<geneLocation type="plasmid" evidence="1">
    <name>SAP016A</name>
</geneLocation>
<sequence length="55" mass="6414">MRFTPRGILNNTDYELNSEFYYVPASDKQMNDQRDMTNKSIVGNLGFCCKVEFIV</sequence>
<reference evidence="1" key="2">
    <citation type="submission" date="2009-12" db="EMBL/GenBank/DDBJ databases">
        <authorList>
            <person name="Summers A.O."/>
            <person name="Shearer J."/>
            <person name="Wireman J."/>
        </authorList>
    </citation>
    <scope>NUCLEOTIDE SEQUENCE</scope>
    <source>
        <strain evidence="1">CDC8</strain>
        <plasmid evidence="1">SAP016A</plasmid>
    </source>
</reference>
<dbReference type="EMBL" id="GQ900381">
    <property type="protein sequence ID" value="ADA61420.1"/>
    <property type="molecule type" value="Genomic_DNA"/>
</dbReference>
<gene>
    <name evidence="1" type="ORF">SAP016A_020</name>
</gene>
<proteinExistence type="predicted"/>
<reference evidence="1" key="1">
    <citation type="submission" date="2009-08" db="EMBL/GenBank/DDBJ databases">
        <authorList>
            <person name="Gill J."/>
            <person name="Borman J."/>
            <person name="Shetty J."/>
            <person name="Hostetler J."/>
            <person name="Durkin S."/>
            <person name="Montgomery B."/>
        </authorList>
    </citation>
    <scope>NUCLEOTIDE SEQUENCE</scope>
    <source>
        <strain evidence="1">CDC8</strain>
        <plasmid evidence="1">SAP016A</plasmid>
    </source>
</reference>
<dbReference type="AlphaFoldDB" id="D2J6D9"/>
<organism evidence="1">
    <name type="scientific">Staphylococcus epidermidis</name>
    <dbReference type="NCBI Taxonomy" id="1282"/>
    <lineage>
        <taxon>Bacteria</taxon>
        <taxon>Bacillati</taxon>
        <taxon>Bacillota</taxon>
        <taxon>Bacilli</taxon>
        <taxon>Bacillales</taxon>
        <taxon>Staphylococcaceae</taxon>
        <taxon>Staphylococcus</taxon>
    </lineage>
</organism>
<name>D2J6D9_STAEP</name>